<dbReference type="InterPro" id="IPR000407">
    <property type="entry name" value="GDA1_CD39_NTPase"/>
</dbReference>
<keyword evidence="6" id="KW-0812">Transmembrane</keyword>
<proteinExistence type="inferred from homology"/>
<dbReference type="GO" id="GO:0005794">
    <property type="term" value="C:Golgi apparatus"/>
    <property type="evidence" value="ECO:0007669"/>
    <property type="project" value="TreeGrafter"/>
</dbReference>
<evidence type="ECO:0000256" key="5">
    <source>
        <dbReference type="SAM" id="MobiDB-lite"/>
    </source>
</evidence>
<evidence type="ECO:0000256" key="7">
    <source>
        <dbReference type="SAM" id="SignalP"/>
    </source>
</evidence>
<keyword evidence="6" id="KW-0472">Membrane</keyword>
<dbReference type="GO" id="GO:0005524">
    <property type="term" value="F:ATP binding"/>
    <property type="evidence" value="ECO:0007669"/>
    <property type="project" value="UniProtKB-KW"/>
</dbReference>
<protein>
    <recommendedName>
        <fullName evidence="10">Apyrase</fullName>
    </recommendedName>
</protein>
<dbReference type="Proteomes" id="UP000319731">
    <property type="component" value="Unassembled WGS sequence"/>
</dbReference>
<dbReference type="GO" id="GO:0045134">
    <property type="term" value="F:UDP phosphatase activity"/>
    <property type="evidence" value="ECO:0007669"/>
    <property type="project" value="TreeGrafter"/>
</dbReference>
<organism evidence="8 9">
    <name type="scientific">Synchytrium microbalum</name>
    <dbReference type="NCBI Taxonomy" id="1806994"/>
    <lineage>
        <taxon>Eukaryota</taxon>
        <taxon>Fungi</taxon>
        <taxon>Fungi incertae sedis</taxon>
        <taxon>Chytridiomycota</taxon>
        <taxon>Chytridiomycota incertae sedis</taxon>
        <taxon>Chytridiomycetes</taxon>
        <taxon>Synchytriales</taxon>
        <taxon>Synchytriaceae</taxon>
        <taxon>Synchytrium</taxon>
    </lineage>
</organism>
<keyword evidence="9" id="KW-1185">Reference proteome</keyword>
<dbReference type="GeneID" id="42006681"/>
<comment type="caution">
    <text evidence="8">The sequence shown here is derived from an EMBL/GenBank/DDBJ whole genome shotgun (WGS) entry which is preliminary data.</text>
</comment>
<dbReference type="Pfam" id="PF01150">
    <property type="entry name" value="GDA1_CD39"/>
    <property type="match status" value="2"/>
</dbReference>
<evidence type="ECO:0008006" key="10">
    <source>
        <dbReference type="Google" id="ProtNLM"/>
    </source>
</evidence>
<dbReference type="PANTHER" id="PTHR11782:SF121">
    <property type="entry name" value="NUCLEOSIDE-DIPHOSPHATASE MIG-23"/>
    <property type="match status" value="1"/>
</dbReference>
<evidence type="ECO:0000256" key="6">
    <source>
        <dbReference type="SAM" id="Phobius"/>
    </source>
</evidence>
<dbReference type="Gene3D" id="3.30.420.40">
    <property type="match status" value="1"/>
</dbReference>
<feature type="binding site" evidence="4">
    <location>
        <begin position="261"/>
        <end position="265"/>
    </location>
    <ligand>
        <name>ATP</name>
        <dbReference type="ChEBI" id="CHEBI:30616"/>
    </ligand>
</feature>
<dbReference type="GO" id="GO:0006256">
    <property type="term" value="P:UDP catabolic process"/>
    <property type="evidence" value="ECO:0007669"/>
    <property type="project" value="TreeGrafter"/>
</dbReference>
<dbReference type="PANTHER" id="PTHR11782">
    <property type="entry name" value="ADENOSINE/GUANOSINE DIPHOSPHATASE"/>
    <property type="match status" value="1"/>
</dbReference>
<dbReference type="STRING" id="1806994.A0A507BZA3"/>
<evidence type="ECO:0000256" key="2">
    <source>
        <dbReference type="ARBA" id="ARBA00022801"/>
    </source>
</evidence>
<dbReference type="OrthoDB" id="6372431at2759"/>
<evidence type="ECO:0000313" key="9">
    <source>
        <dbReference type="Proteomes" id="UP000319731"/>
    </source>
</evidence>
<feature type="signal peptide" evidence="7">
    <location>
        <begin position="1"/>
        <end position="22"/>
    </location>
</feature>
<dbReference type="AlphaFoldDB" id="A0A507BZA3"/>
<evidence type="ECO:0000256" key="1">
    <source>
        <dbReference type="ARBA" id="ARBA00009283"/>
    </source>
</evidence>
<feature type="compositionally biased region" description="Polar residues" evidence="5">
    <location>
        <begin position="367"/>
        <end position="377"/>
    </location>
</feature>
<keyword evidence="4" id="KW-0067">ATP-binding</keyword>
<dbReference type="GO" id="GO:0046036">
    <property type="term" value="P:CTP metabolic process"/>
    <property type="evidence" value="ECO:0007669"/>
    <property type="project" value="TreeGrafter"/>
</dbReference>
<feature type="chain" id="PRO_5021258727" description="Apyrase" evidence="7">
    <location>
        <begin position="23"/>
        <end position="678"/>
    </location>
</feature>
<name>A0A507BZA3_9FUNG</name>
<dbReference type="GO" id="GO:0017111">
    <property type="term" value="F:ribonucleoside triphosphate phosphatase activity"/>
    <property type="evidence" value="ECO:0007669"/>
    <property type="project" value="TreeGrafter"/>
</dbReference>
<accession>A0A507BZA3</accession>
<evidence type="ECO:0000256" key="3">
    <source>
        <dbReference type="PIRSR" id="PIRSR600407-1"/>
    </source>
</evidence>
<sequence>MFIMAFLAIVFILMQYWPSPSSNQDFMGLDDLATTPPLYEQLDDKSLDAELLSLKGISNPAAGGSGKTYNGAVSTKKRRYAVIIDAGSSGSRVLVYSWKAGAGGSGVLETGLSEIEPGAVDGHEWFLKEEPGEFFGLSSLASHASGASTHLRPLLDFASKLVPQDQQSETPIYLFATAGMRLVAPEKQTAILDAACTFIKAEYTFSVAGGCNRHVRVISGELEGILGWIAVNRLLGGFDAKHDATLKKNHPTTFGFLDMGGASAQIAFEPTVAMADRHSDDLTDVKLRLQDGSERLHRVSVTTFLGFGVNEARRRFVDHLIQTTSPRRFIARSEYELGDAVSVETEGADNDNEDTVVVNRRRPTPTSPDLSPSNTTSDDGEEIAELPVTSPSTTTSILKDHTTDVLKLNPDSKNSPSTMISPSASSSIAKSTPTIPSTTELTHIKDPCLPPGYNIPISDTLIVGSGNLDECMAMQKVLLNKTAPCIEDPCLFNGAHAPLSPFEHGKEWEHRFLGVAEYWYTGSEMVPDMAEYSHRDFYTAAETACSTPITNTTAQRRALQCFRSAWVLSVLHDGFGVPPSHIQQNADKANAFKPINEVGRFQASWTLGVAVLIASAGIPARTSTGRSAVWVSSSLVMLVGLAGVGGIVYYVVVRRYRGSILKRPLMKERDSFSGEINV</sequence>
<feature type="region of interest" description="Disordered" evidence="5">
    <location>
        <begin position="341"/>
        <end position="443"/>
    </location>
</feature>
<keyword evidence="4" id="KW-0547">Nucleotide-binding</keyword>
<evidence type="ECO:0000256" key="4">
    <source>
        <dbReference type="PIRSR" id="PIRSR600407-2"/>
    </source>
</evidence>
<evidence type="ECO:0000313" key="8">
    <source>
        <dbReference type="EMBL" id="TPX31124.1"/>
    </source>
</evidence>
<keyword evidence="6" id="KW-1133">Transmembrane helix</keyword>
<feature type="compositionally biased region" description="Low complexity" evidence="5">
    <location>
        <begin position="415"/>
        <end position="439"/>
    </location>
</feature>
<feature type="transmembrane region" description="Helical" evidence="6">
    <location>
        <begin position="628"/>
        <end position="653"/>
    </location>
</feature>
<dbReference type="Gene3D" id="3.30.420.150">
    <property type="entry name" value="Exopolyphosphatase. Domain 2"/>
    <property type="match status" value="1"/>
</dbReference>
<comment type="similarity">
    <text evidence="1">Belongs to the GDA1/CD39 NTPase family.</text>
</comment>
<dbReference type="RefSeq" id="XP_031022630.1">
    <property type="nucleotide sequence ID" value="XM_031171384.1"/>
</dbReference>
<dbReference type="GO" id="GO:0016020">
    <property type="term" value="C:membrane"/>
    <property type="evidence" value="ECO:0007669"/>
    <property type="project" value="TreeGrafter"/>
</dbReference>
<feature type="active site" description="Proton acceptor" evidence="3">
    <location>
        <position position="223"/>
    </location>
</feature>
<keyword evidence="7" id="KW-0732">Signal</keyword>
<keyword evidence="2" id="KW-0378">Hydrolase</keyword>
<reference evidence="8 9" key="1">
    <citation type="journal article" date="2019" name="Sci. Rep.">
        <title>Comparative genomics of chytrid fungi reveal insights into the obligate biotrophic and pathogenic lifestyle of Synchytrium endobioticum.</title>
        <authorList>
            <person name="van de Vossenberg B.T.L.H."/>
            <person name="Warris S."/>
            <person name="Nguyen H.D.T."/>
            <person name="van Gent-Pelzer M.P.E."/>
            <person name="Joly D.L."/>
            <person name="van de Geest H.C."/>
            <person name="Bonants P.J.M."/>
            <person name="Smith D.S."/>
            <person name="Levesque C.A."/>
            <person name="van der Lee T.A.J."/>
        </authorList>
    </citation>
    <scope>NUCLEOTIDE SEQUENCE [LARGE SCALE GENOMIC DNA]</scope>
    <source>
        <strain evidence="8 9">JEL517</strain>
    </source>
</reference>
<gene>
    <name evidence="8" type="ORF">SmJEL517_g05458</name>
</gene>
<dbReference type="EMBL" id="QEAO01000050">
    <property type="protein sequence ID" value="TPX31124.1"/>
    <property type="molecule type" value="Genomic_DNA"/>
</dbReference>
<dbReference type="GO" id="GO:0004382">
    <property type="term" value="F:GDP phosphatase activity"/>
    <property type="evidence" value="ECO:0007669"/>
    <property type="project" value="TreeGrafter"/>
</dbReference>